<protein>
    <recommendedName>
        <fullName evidence="1">Lcl C-terminal domain-containing protein</fullName>
    </recommendedName>
</protein>
<organism evidence="2 3">
    <name type="scientific">Photobacterium sp. (strain ATCC 43367)</name>
    <dbReference type="NCBI Taxonomy" id="379097"/>
    <lineage>
        <taxon>Bacteria</taxon>
        <taxon>Pseudomonadati</taxon>
        <taxon>Pseudomonadota</taxon>
        <taxon>Gammaproteobacteria</taxon>
        <taxon>Vibrionales</taxon>
        <taxon>Vibrionaceae</taxon>
        <taxon>Vibrio</taxon>
        <taxon>Vibrio oreintalis group</taxon>
    </lineage>
</organism>
<sequence length="496" mass="53035">MTEPSSGSNTESIAVTLSAALSQDLVLSVVTSDVTTRSEGQFKNYDPIAAQTVRVPAGVTTYSLPLNLVHNNLHEGSKQLRYTISAASSPSYTLENSSSSVTLTDSDLEPTIRFTNASKTVLEGDSGQSHIELSHYHAKEVTVNLAQSGIASSDDVTSSLSSMTVTIPAESLRHVVTVSAKKDGLIEGGESLIYTMESSGNTTIDSDHSSLAFYIPGDREINDTGFATYSNGASHDLTVEPAGYPGQDADYGLDKEDGARHSDGQHGFKLTKLDYSGNVLANDASSWSCVRDERTGVYIEAKQAPRTLPSQGEIETWLEAFKNDPDANPYPWASESGQWRSAAYRYTWYNSDSSTNGGNLGAINDLLPSEGPISSQCAFPKEEGIEYRCNAEVYLATLNRYGVCGVSNWRLPSPSEARSIVNYGFGVGPTDPTTENYFPHMKGASMGNSADTIFTSASRVTGGGASAWCMQTQTGQVELCNKGTYHGVIAVSEGVE</sequence>
<dbReference type="STRING" id="379097.SE23_12095"/>
<evidence type="ECO:0000313" key="2">
    <source>
        <dbReference type="EMBL" id="KGY08777.1"/>
    </source>
</evidence>
<feature type="domain" description="Lcl C-terminal" evidence="1">
    <location>
        <begin position="376"/>
        <end position="491"/>
    </location>
</feature>
<name>A0A0A5HT97_PHOS4</name>
<dbReference type="Pfam" id="PF07603">
    <property type="entry name" value="Lcl_C"/>
    <property type="match status" value="1"/>
</dbReference>
<evidence type="ECO:0000259" key="1">
    <source>
        <dbReference type="Pfam" id="PF07603"/>
    </source>
</evidence>
<dbReference type="InterPro" id="IPR038081">
    <property type="entry name" value="CalX-like_sf"/>
</dbReference>
<accession>A0A0A5HT97</accession>
<proteinExistence type="predicted"/>
<dbReference type="EMBL" id="JRWP01000019">
    <property type="protein sequence ID" value="KGY08777.1"/>
    <property type="molecule type" value="Genomic_DNA"/>
</dbReference>
<comment type="caution">
    <text evidence="2">The sequence shown here is derived from an EMBL/GenBank/DDBJ whole genome shotgun (WGS) entry which is preliminary data.</text>
</comment>
<dbReference type="AlphaFoldDB" id="A0A0A5HT97"/>
<dbReference type="Proteomes" id="UP000030451">
    <property type="component" value="Unassembled WGS sequence"/>
</dbReference>
<dbReference type="InterPro" id="IPR011460">
    <property type="entry name" value="Lcl_C"/>
</dbReference>
<reference evidence="2 3" key="1">
    <citation type="submission" date="2014-10" db="EMBL/GenBank/DDBJ databases">
        <title>Genome sequencing of Vibrio sinaloensis T08.</title>
        <authorList>
            <person name="Chan K.-G."/>
            <person name="Mohamad N.I."/>
        </authorList>
    </citation>
    <scope>NUCLEOTIDE SEQUENCE [LARGE SCALE GENOMIC DNA]</scope>
    <source>
        <strain evidence="2 3">T08</strain>
    </source>
</reference>
<dbReference type="Gene3D" id="2.60.40.2030">
    <property type="match status" value="2"/>
</dbReference>
<evidence type="ECO:0000313" key="3">
    <source>
        <dbReference type="Proteomes" id="UP000030451"/>
    </source>
</evidence>
<dbReference type="SUPFAM" id="SSF141072">
    <property type="entry name" value="CalX-like"/>
    <property type="match status" value="2"/>
</dbReference>
<gene>
    <name evidence="2" type="ORF">NM06_10250</name>
</gene>